<dbReference type="PANTHER" id="PTHR23416">
    <property type="entry name" value="SIALIC ACID SYNTHASE-RELATED"/>
    <property type="match status" value="1"/>
</dbReference>
<dbReference type="RefSeq" id="WP_111611235.1">
    <property type="nucleotide sequence ID" value="NZ_QLLK01000004.1"/>
</dbReference>
<keyword evidence="2 3" id="KW-0808">Transferase</keyword>
<evidence type="ECO:0000313" key="4">
    <source>
        <dbReference type="Proteomes" id="UP000249610"/>
    </source>
</evidence>
<dbReference type="Pfam" id="PF14602">
    <property type="entry name" value="Hexapep_2"/>
    <property type="match status" value="2"/>
</dbReference>
<dbReference type="CDD" id="cd04647">
    <property type="entry name" value="LbH_MAT_like"/>
    <property type="match status" value="1"/>
</dbReference>
<gene>
    <name evidence="3" type="ORF">LV83_01851</name>
</gene>
<evidence type="ECO:0000256" key="2">
    <source>
        <dbReference type="ARBA" id="ARBA00022679"/>
    </source>
</evidence>
<dbReference type="InterPro" id="IPR011004">
    <property type="entry name" value="Trimer_LpxA-like_sf"/>
</dbReference>
<comment type="caution">
    <text evidence="3">The sequence shown here is derived from an EMBL/GenBank/DDBJ whole genome shotgun (WGS) entry which is preliminary data.</text>
</comment>
<dbReference type="InterPro" id="IPR001451">
    <property type="entry name" value="Hexapep"/>
</dbReference>
<dbReference type="GO" id="GO:0008374">
    <property type="term" value="F:O-acyltransferase activity"/>
    <property type="evidence" value="ECO:0007669"/>
    <property type="project" value="TreeGrafter"/>
</dbReference>
<dbReference type="AlphaFoldDB" id="A0A327PHA8"/>
<evidence type="ECO:0000313" key="3">
    <source>
        <dbReference type="EMBL" id="RAI91660.1"/>
    </source>
</evidence>
<proteinExistence type="inferred from homology"/>
<dbReference type="EMBL" id="QLLK01000004">
    <property type="protein sequence ID" value="RAI91660.1"/>
    <property type="molecule type" value="Genomic_DNA"/>
</dbReference>
<keyword evidence="4" id="KW-1185">Reference proteome</keyword>
<protein>
    <submittedName>
        <fullName evidence="3">Maltose O-acetyltransferase</fullName>
    </submittedName>
</protein>
<evidence type="ECO:0000256" key="1">
    <source>
        <dbReference type="ARBA" id="ARBA00007274"/>
    </source>
</evidence>
<dbReference type="OrthoDB" id="9814490at2"/>
<comment type="similarity">
    <text evidence="1">Belongs to the transferase hexapeptide repeat family.</text>
</comment>
<sequence>MIEFLTHKTYVFFNILRLTFFWLRYQTYFDKYDIDKTFKFNGVDIEFYGEGKISIGKNSYIGNRSAIASVEGQKVTIGNNCSISHNVRIYTSNRNPLDIVNNKEIVGFNNGNIVIGDNCWIGANVFINQGIKIGDNVVIGANSVVTKNFPSNVIVAGCPAKILNT</sequence>
<dbReference type="Gene3D" id="2.160.10.10">
    <property type="entry name" value="Hexapeptide repeat proteins"/>
    <property type="match status" value="1"/>
</dbReference>
<dbReference type="PANTHER" id="PTHR23416:SF23">
    <property type="entry name" value="ACETYLTRANSFERASE C18B11.09C-RELATED"/>
    <property type="match status" value="1"/>
</dbReference>
<dbReference type="SUPFAM" id="SSF51161">
    <property type="entry name" value="Trimeric LpxA-like enzymes"/>
    <property type="match status" value="1"/>
</dbReference>
<dbReference type="InterPro" id="IPR051159">
    <property type="entry name" value="Hexapeptide_acetyltransf"/>
</dbReference>
<accession>A0A327PHA8</accession>
<dbReference type="GO" id="GO:0005829">
    <property type="term" value="C:cytosol"/>
    <property type="evidence" value="ECO:0007669"/>
    <property type="project" value="TreeGrafter"/>
</dbReference>
<reference evidence="3 4" key="1">
    <citation type="submission" date="2018-06" db="EMBL/GenBank/DDBJ databases">
        <title>Genomic Encyclopedia of Archaeal and Bacterial Type Strains, Phase II (KMG-II): from individual species to whole genera.</title>
        <authorList>
            <person name="Goeker M."/>
        </authorList>
    </citation>
    <scope>NUCLEOTIDE SEQUENCE [LARGE SCALE GENOMIC DNA]</scope>
    <source>
        <strain evidence="3 4">DSM 23446</strain>
    </source>
</reference>
<name>A0A327PHA8_9BACT</name>
<organism evidence="3 4">
    <name type="scientific">Algoriphagus yeomjeoni</name>
    <dbReference type="NCBI Taxonomy" id="291403"/>
    <lineage>
        <taxon>Bacteria</taxon>
        <taxon>Pseudomonadati</taxon>
        <taxon>Bacteroidota</taxon>
        <taxon>Cytophagia</taxon>
        <taxon>Cytophagales</taxon>
        <taxon>Cyclobacteriaceae</taxon>
        <taxon>Algoriphagus</taxon>
    </lineage>
</organism>
<dbReference type="Proteomes" id="UP000249610">
    <property type="component" value="Unassembled WGS sequence"/>
</dbReference>